<gene>
    <name evidence="1" type="ORF">DFSSTS7063_01131</name>
</gene>
<dbReference type="AlphaFoldDB" id="A0A564T6L8"/>
<protein>
    <submittedName>
        <fullName evidence="1">Uncharacterized protein</fullName>
    </submittedName>
</protein>
<proteinExistence type="predicted"/>
<evidence type="ECO:0000313" key="1">
    <source>
        <dbReference type="EMBL" id="VUX02973.1"/>
    </source>
</evidence>
<accession>A0A564T6L8</accession>
<evidence type="ECO:0000313" key="2">
    <source>
        <dbReference type="Proteomes" id="UP000358366"/>
    </source>
</evidence>
<name>A0A564T6L8_9FIRM</name>
<sequence length="34" mass="3519">MLFAVKKGEKAGCISAGFGLCINAGFRFPTGHSC</sequence>
<reference evidence="1 2" key="1">
    <citation type="submission" date="2019-07" db="EMBL/GenBank/DDBJ databases">
        <authorList>
            <person name="Hibberd C M."/>
            <person name="Gehrig L. J."/>
            <person name="Chang H.-W."/>
            <person name="Venkatesh S."/>
        </authorList>
    </citation>
    <scope>NUCLEOTIDE SEQUENCE [LARGE SCALE GENOMIC DNA]</scope>
    <source>
        <strain evidence="1">Dorea_formicigenerans_SSTS_Bg7063</strain>
    </source>
</reference>
<dbReference type="EMBL" id="CABHNI010000020">
    <property type="protein sequence ID" value="VUX02973.1"/>
    <property type="molecule type" value="Genomic_DNA"/>
</dbReference>
<dbReference type="Proteomes" id="UP000358366">
    <property type="component" value="Unassembled WGS sequence"/>
</dbReference>
<organism evidence="1 2">
    <name type="scientific">Dorea formicigenerans</name>
    <dbReference type="NCBI Taxonomy" id="39486"/>
    <lineage>
        <taxon>Bacteria</taxon>
        <taxon>Bacillati</taxon>
        <taxon>Bacillota</taxon>
        <taxon>Clostridia</taxon>
        <taxon>Lachnospirales</taxon>
        <taxon>Lachnospiraceae</taxon>
        <taxon>Dorea</taxon>
    </lineage>
</organism>